<organism evidence="1 2">
    <name type="scientific">Wenjunlia vitaminophila</name>
    <name type="common">Streptomyces vitaminophilus</name>
    <dbReference type="NCBI Taxonomy" id="76728"/>
    <lineage>
        <taxon>Bacteria</taxon>
        <taxon>Bacillati</taxon>
        <taxon>Actinomycetota</taxon>
        <taxon>Actinomycetes</taxon>
        <taxon>Kitasatosporales</taxon>
        <taxon>Streptomycetaceae</taxon>
        <taxon>Wenjunlia</taxon>
    </lineage>
</organism>
<dbReference type="EMBL" id="LLZU01000018">
    <property type="protein sequence ID" value="KRV48887.1"/>
    <property type="molecule type" value="Genomic_DNA"/>
</dbReference>
<comment type="caution">
    <text evidence="1">The sequence shown here is derived from an EMBL/GenBank/DDBJ whole genome shotgun (WGS) entry which is preliminary data.</text>
</comment>
<gene>
    <name evidence="1" type="ORF">AQ490_22975</name>
</gene>
<sequence length="128" mass="13885">MKQTPLPWTPPFGLGIHLQPAGEWWDAVKVPAGTARDVLDWLGARSGAVIDDDRQRAWYWLVPLGTAAQWLVPGTRPCGPGTFVGVPGTLQTLGPGPHWRVTMAPDRFLTDPDALRAALATARLRTPS</sequence>
<proteinExistence type="predicted"/>
<dbReference type="eggNOG" id="ENOG503200X">
    <property type="taxonomic scope" value="Bacteria"/>
</dbReference>
<keyword evidence="2" id="KW-1185">Reference proteome</keyword>
<evidence type="ECO:0000313" key="1">
    <source>
        <dbReference type="EMBL" id="KRV48887.1"/>
    </source>
</evidence>
<name>A0A0T6LRY4_WENVI</name>
<evidence type="ECO:0000313" key="2">
    <source>
        <dbReference type="Proteomes" id="UP000050867"/>
    </source>
</evidence>
<protein>
    <submittedName>
        <fullName evidence="1">Uncharacterized protein</fullName>
    </submittedName>
</protein>
<reference evidence="1 2" key="1">
    <citation type="submission" date="2015-10" db="EMBL/GenBank/DDBJ databases">
        <title>Draft genome sequence of pyrrolomycin-producing Streptomyces vitaminophilus.</title>
        <authorList>
            <person name="Graham D.E."/>
            <person name="Mahan K.M."/>
            <person name="Klingeman D.M."/>
            <person name="Hettich R.L."/>
            <person name="Parry R.J."/>
        </authorList>
    </citation>
    <scope>NUCLEOTIDE SEQUENCE [LARGE SCALE GENOMIC DNA]</scope>
    <source>
        <strain evidence="1 2">ATCC 31673</strain>
    </source>
</reference>
<dbReference type="Proteomes" id="UP000050867">
    <property type="component" value="Unassembled WGS sequence"/>
</dbReference>
<dbReference type="AlphaFoldDB" id="A0A0T6LRY4"/>
<accession>A0A0T6LRY4</accession>